<dbReference type="GeneTree" id="ENSGT01060000249734"/>
<dbReference type="Ensembl" id="ENSCATT00000004416.1">
    <property type="protein sequence ID" value="ENSCATP00000000817.1"/>
    <property type="gene ID" value="ENSCATG00000004076.1"/>
</dbReference>
<accession>A0A2K5KJF0</accession>
<evidence type="ECO:0000313" key="2">
    <source>
        <dbReference type="Proteomes" id="UP000233060"/>
    </source>
</evidence>
<dbReference type="Proteomes" id="UP000233060">
    <property type="component" value="Unassembled WGS sequence"/>
</dbReference>
<proteinExistence type="predicted"/>
<protein>
    <submittedName>
        <fullName evidence="1">Uncharacterized protein</fullName>
    </submittedName>
</protein>
<reference evidence="1" key="1">
    <citation type="submission" date="2025-08" db="UniProtKB">
        <authorList>
            <consortium name="Ensembl"/>
        </authorList>
    </citation>
    <scope>IDENTIFICATION</scope>
</reference>
<evidence type="ECO:0000313" key="1">
    <source>
        <dbReference type="Ensembl" id="ENSCATP00000000817.1"/>
    </source>
</evidence>
<reference evidence="1" key="2">
    <citation type="submission" date="2025-09" db="UniProtKB">
        <authorList>
            <consortium name="Ensembl"/>
        </authorList>
    </citation>
    <scope>IDENTIFICATION</scope>
</reference>
<sequence>MHIHTFRYQKMLREQWIPMIENDTFAGAEKALLFLIASSEPFRKYKILPPTC</sequence>
<name>A0A2K5KJF0_CERAT</name>
<organism evidence="1 2">
    <name type="scientific">Cercocebus atys</name>
    <name type="common">Sooty mangabey</name>
    <name type="synonym">Cercocebus torquatus atys</name>
    <dbReference type="NCBI Taxonomy" id="9531"/>
    <lineage>
        <taxon>Eukaryota</taxon>
        <taxon>Metazoa</taxon>
        <taxon>Chordata</taxon>
        <taxon>Craniata</taxon>
        <taxon>Vertebrata</taxon>
        <taxon>Euteleostomi</taxon>
        <taxon>Mammalia</taxon>
        <taxon>Eutheria</taxon>
        <taxon>Euarchontoglires</taxon>
        <taxon>Primates</taxon>
        <taxon>Haplorrhini</taxon>
        <taxon>Catarrhini</taxon>
        <taxon>Cercopithecidae</taxon>
        <taxon>Cercopithecinae</taxon>
        <taxon>Cercocebus</taxon>
    </lineage>
</organism>
<dbReference type="AlphaFoldDB" id="A0A2K5KJF0"/>
<dbReference type="Bgee" id="ENSCATG00000004076">
    <property type="expression patterns" value="Expressed in thymus and 12 other cell types or tissues"/>
</dbReference>
<keyword evidence="2" id="KW-1185">Reference proteome</keyword>